<reference evidence="1" key="1">
    <citation type="submission" date="2021-05" db="EMBL/GenBank/DDBJ databases">
        <authorList>
            <person name="Pan Q."/>
            <person name="Jouanno E."/>
            <person name="Zahm M."/>
            <person name="Klopp C."/>
            <person name="Cabau C."/>
            <person name="Louis A."/>
            <person name="Berthelot C."/>
            <person name="Parey E."/>
            <person name="Roest Crollius H."/>
            <person name="Montfort J."/>
            <person name="Robinson-Rechavi M."/>
            <person name="Bouchez O."/>
            <person name="Lampietro C."/>
            <person name="Lopez Roques C."/>
            <person name="Donnadieu C."/>
            <person name="Postlethwait J."/>
            <person name="Bobe J."/>
            <person name="Dillon D."/>
            <person name="Chandos A."/>
            <person name="von Hippel F."/>
            <person name="Guiguen Y."/>
        </authorList>
    </citation>
    <scope>NUCLEOTIDE SEQUENCE</scope>
    <source>
        <strain evidence="1">YG-Jan2019</strain>
    </source>
</reference>
<evidence type="ECO:0000313" key="1">
    <source>
        <dbReference type="EMBL" id="KAJ8009942.1"/>
    </source>
</evidence>
<evidence type="ECO:0000313" key="2">
    <source>
        <dbReference type="Proteomes" id="UP001157502"/>
    </source>
</evidence>
<accession>A0ACC2H2F6</accession>
<protein>
    <submittedName>
        <fullName evidence="1">Uncharacterized protein</fullName>
    </submittedName>
</protein>
<sequence length="114" mass="13152">MEKHGLGVRQSTTLHCQLFNFPRRRDEDDLSLLVVASSSQTFGSQRRHGAKRANSLRPHARRAARRPAHGHWGLGPARRWWVFCYLALPLRSCRILCLVINSKSQRICWPQLTP</sequence>
<keyword evidence="2" id="KW-1185">Reference proteome</keyword>
<comment type="caution">
    <text evidence="1">The sequence shown here is derived from an EMBL/GenBank/DDBJ whole genome shotgun (WGS) entry which is preliminary data.</text>
</comment>
<dbReference type="EMBL" id="CM055733">
    <property type="protein sequence ID" value="KAJ8009942.1"/>
    <property type="molecule type" value="Genomic_DNA"/>
</dbReference>
<gene>
    <name evidence="1" type="ORF">DPEC_G00069420</name>
</gene>
<proteinExistence type="predicted"/>
<organism evidence="1 2">
    <name type="scientific">Dallia pectoralis</name>
    <name type="common">Alaska blackfish</name>
    <dbReference type="NCBI Taxonomy" id="75939"/>
    <lineage>
        <taxon>Eukaryota</taxon>
        <taxon>Metazoa</taxon>
        <taxon>Chordata</taxon>
        <taxon>Craniata</taxon>
        <taxon>Vertebrata</taxon>
        <taxon>Euteleostomi</taxon>
        <taxon>Actinopterygii</taxon>
        <taxon>Neopterygii</taxon>
        <taxon>Teleostei</taxon>
        <taxon>Protacanthopterygii</taxon>
        <taxon>Esociformes</taxon>
        <taxon>Umbridae</taxon>
        <taxon>Dallia</taxon>
    </lineage>
</organism>
<name>A0ACC2H2F6_DALPE</name>
<dbReference type="Proteomes" id="UP001157502">
    <property type="component" value="Chromosome 6"/>
</dbReference>